<reference evidence="2" key="1">
    <citation type="submission" date="2022-11" db="EMBL/GenBank/DDBJ databases">
        <authorList>
            <person name="Kikuchi T."/>
        </authorList>
    </citation>
    <scope>NUCLEOTIDE SEQUENCE</scope>
    <source>
        <strain evidence="2">PS1010</strain>
    </source>
</reference>
<evidence type="ECO:0000313" key="3">
    <source>
        <dbReference type="Proteomes" id="UP001152747"/>
    </source>
</evidence>
<sequence length="218" mass="25076">MPVPFFTEPVCKFFDFTAEYLHYTAQDIKMSIASRIYLPVTGYAEFQCVSQVFLCADTLRTIFNMPDLSDRQLYDYLARAMRSAKGQDYPEQSIKTFFDIIIGKCMANRLENPTKPKHVRMLENLEIIEKIEYLQEDEKIWISLIGQVFDFPEQNNEPERNEGAGETIPPGTPECLEVPPATQAPEDVKFLSSAPREAKAENSQQIKQEQLAKYQQAE</sequence>
<dbReference type="Proteomes" id="UP001152747">
    <property type="component" value="Unassembled WGS sequence"/>
</dbReference>
<feature type="region of interest" description="Disordered" evidence="1">
    <location>
        <begin position="153"/>
        <end position="218"/>
    </location>
</feature>
<accession>A0A9P1NC09</accession>
<name>A0A9P1NC09_9PELO</name>
<gene>
    <name evidence="2" type="ORF">CAMP_LOCUS18619</name>
</gene>
<proteinExistence type="predicted"/>
<comment type="caution">
    <text evidence="2">The sequence shown here is derived from an EMBL/GenBank/DDBJ whole genome shotgun (WGS) entry which is preliminary data.</text>
</comment>
<keyword evidence="3" id="KW-1185">Reference proteome</keyword>
<organism evidence="2 3">
    <name type="scientific">Caenorhabditis angaria</name>
    <dbReference type="NCBI Taxonomy" id="860376"/>
    <lineage>
        <taxon>Eukaryota</taxon>
        <taxon>Metazoa</taxon>
        <taxon>Ecdysozoa</taxon>
        <taxon>Nematoda</taxon>
        <taxon>Chromadorea</taxon>
        <taxon>Rhabditida</taxon>
        <taxon>Rhabditina</taxon>
        <taxon>Rhabditomorpha</taxon>
        <taxon>Rhabditoidea</taxon>
        <taxon>Rhabditidae</taxon>
        <taxon>Peloderinae</taxon>
        <taxon>Caenorhabditis</taxon>
    </lineage>
</organism>
<evidence type="ECO:0000313" key="2">
    <source>
        <dbReference type="EMBL" id="CAI5455982.1"/>
    </source>
</evidence>
<dbReference type="AlphaFoldDB" id="A0A9P1NC09"/>
<dbReference type="EMBL" id="CANHGI010000006">
    <property type="protein sequence ID" value="CAI5455982.1"/>
    <property type="molecule type" value="Genomic_DNA"/>
</dbReference>
<protein>
    <submittedName>
        <fullName evidence="2">Uncharacterized protein</fullName>
    </submittedName>
</protein>
<evidence type="ECO:0000256" key="1">
    <source>
        <dbReference type="SAM" id="MobiDB-lite"/>
    </source>
</evidence>